<evidence type="ECO:0000313" key="4">
    <source>
        <dbReference type="EMBL" id="AUM75105.1"/>
    </source>
</evidence>
<feature type="domain" description="Gfo/Idh/MocA-like oxidoreductase N-terminal" evidence="2">
    <location>
        <begin position="14"/>
        <end position="128"/>
    </location>
</feature>
<keyword evidence="1" id="KW-0560">Oxidoreductase</keyword>
<sequence length="340" mass="35691">MGGMLERPSTKRPRLGFLGLGWIGRSRMQSLAETGLVDIAALADPSGDCLAEAAALAPAAAQGRDLDDLLAAGCDGIVIATPSALHAQQTIAALDRGVAVFCQKPLGRDADEAARAVAAARQADRLLGLDLCYRHTAAMQALRDTVRSGAVGEIFAADLVFHNAYGPDKPWFYDAALSGGGCVMDLGVHLVDLALWVLDFPPVTKVSAQLFAGGQPLTSRAQTEDYGIATLQLASGAAVRIACSWNLSAGQDAVIGADFHGTQGGVSMRNRNGSFFDFDAHHHSGTSSRPLAEPPDDWGGRALADWARRLAQSPGFDPAAEEFVQLSRIIDRVYAAGLAE</sequence>
<organism evidence="4 5">
    <name type="scientific">Paracoccus jeotgali</name>
    <dbReference type="NCBI Taxonomy" id="2065379"/>
    <lineage>
        <taxon>Bacteria</taxon>
        <taxon>Pseudomonadati</taxon>
        <taxon>Pseudomonadota</taxon>
        <taxon>Alphaproteobacteria</taxon>
        <taxon>Rhodobacterales</taxon>
        <taxon>Paracoccaceae</taxon>
        <taxon>Paracoccus</taxon>
    </lineage>
</organism>
<dbReference type="AlphaFoldDB" id="A0A2K9MKH9"/>
<accession>A0A2K9MKH9</accession>
<dbReference type="KEGG" id="paru:CYR75_13135"/>
<dbReference type="SUPFAM" id="SSF55347">
    <property type="entry name" value="Glyceraldehyde-3-phosphate dehydrogenase-like, C-terminal domain"/>
    <property type="match status" value="1"/>
</dbReference>
<gene>
    <name evidence="4" type="ORF">CYR75_13135</name>
</gene>
<proteinExistence type="predicted"/>
<name>A0A2K9MKH9_9RHOB</name>
<keyword evidence="5" id="KW-1185">Reference proteome</keyword>
<evidence type="ECO:0000259" key="2">
    <source>
        <dbReference type="Pfam" id="PF01408"/>
    </source>
</evidence>
<reference evidence="5" key="1">
    <citation type="submission" date="2017-12" db="EMBL/GenBank/DDBJ databases">
        <title>Genomic analysis of Paracoccus sp. CBA4604.</title>
        <authorList>
            <person name="Roh S.W."/>
            <person name="Kim J.Y."/>
            <person name="Kim J.S."/>
        </authorList>
    </citation>
    <scope>NUCLEOTIDE SEQUENCE [LARGE SCALE GENOMIC DNA]</scope>
    <source>
        <strain evidence="5">CBA4604</strain>
    </source>
</reference>
<evidence type="ECO:0000313" key="5">
    <source>
        <dbReference type="Proteomes" id="UP000234882"/>
    </source>
</evidence>
<dbReference type="InterPro" id="IPR050463">
    <property type="entry name" value="Gfo/Idh/MocA_oxidrdct_glycsds"/>
</dbReference>
<dbReference type="SUPFAM" id="SSF51735">
    <property type="entry name" value="NAD(P)-binding Rossmann-fold domains"/>
    <property type="match status" value="1"/>
</dbReference>
<dbReference type="OrthoDB" id="9792935at2"/>
<dbReference type="Gene3D" id="3.40.50.720">
    <property type="entry name" value="NAD(P)-binding Rossmann-like Domain"/>
    <property type="match status" value="1"/>
</dbReference>
<dbReference type="GO" id="GO:0016491">
    <property type="term" value="F:oxidoreductase activity"/>
    <property type="evidence" value="ECO:0007669"/>
    <property type="project" value="UniProtKB-KW"/>
</dbReference>
<dbReference type="InterPro" id="IPR036291">
    <property type="entry name" value="NAD(P)-bd_dom_sf"/>
</dbReference>
<evidence type="ECO:0000256" key="1">
    <source>
        <dbReference type="ARBA" id="ARBA00023002"/>
    </source>
</evidence>
<dbReference type="Gene3D" id="3.30.360.10">
    <property type="entry name" value="Dihydrodipicolinate Reductase, domain 2"/>
    <property type="match status" value="1"/>
</dbReference>
<dbReference type="Pfam" id="PF22725">
    <property type="entry name" value="GFO_IDH_MocA_C3"/>
    <property type="match status" value="1"/>
</dbReference>
<dbReference type="InterPro" id="IPR055170">
    <property type="entry name" value="GFO_IDH_MocA-like_dom"/>
</dbReference>
<dbReference type="PANTHER" id="PTHR43818">
    <property type="entry name" value="BCDNA.GH03377"/>
    <property type="match status" value="1"/>
</dbReference>
<dbReference type="EMBL" id="CP025583">
    <property type="protein sequence ID" value="AUM75105.1"/>
    <property type="molecule type" value="Genomic_DNA"/>
</dbReference>
<dbReference type="Proteomes" id="UP000234882">
    <property type="component" value="Chromosome"/>
</dbReference>
<dbReference type="PANTHER" id="PTHR43818:SF11">
    <property type="entry name" value="BCDNA.GH03377"/>
    <property type="match status" value="1"/>
</dbReference>
<feature type="domain" description="GFO/IDH/MocA-like oxidoreductase" evidence="3">
    <location>
        <begin position="139"/>
        <end position="266"/>
    </location>
</feature>
<dbReference type="GO" id="GO:0000166">
    <property type="term" value="F:nucleotide binding"/>
    <property type="evidence" value="ECO:0007669"/>
    <property type="project" value="InterPro"/>
</dbReference>
<dbReference type="InterPro" id="IPR000683">
    <property type="entry name" value="Gfo/Idh/MocA-like_OxRdtase_N"/>
</dbReference>
<protein>
    <submittedName>
        <fullName evidence="4">Oxidoreductase</fullName>
    </submittedName>
</protein>
<evidence type="ECO:0000259" key="3">
    <source>
        <dbReference type="Pfam" id="PF22725"/>
    </source>
</evidence>
<dbReference type="Pfam" id="PF01408">
    <property type="entry name" value="GFO_IDH_MocA"/>
    <property type="match status" value="1"/>
</dbReference>